<keyword evidence="2" id="KW-1185">Reference proteome</keyword>
<evidence type="ECO:0000313" key="2">
    <source>
        <dbReference type="Proteomes" id="UP001497512"/>
    </source>
</evidence>
<evidence type="ECO:0000313" key="1">
    <source>
        <dbReference type="EMBL" id="CAK9190338.1"/>
    </source>
</evidence>
<dbReference type="EMBL" id="OZ019893">
    <property type="protein sequence ID" value="CAK9190338.1"/>
    <property type="molecule type" value="Genomic_DNA"/>
</dbReference>
<reference evidence="1 2" key="1">
    <citation type="submission" date="2024-02" db="EMBL/GenBank/DDBJ databases">
        <authorList>
            <consortium name="ELIXIR-Norway"/>
            <consortium name="Elixir Norway"/>
        </authorList>
    </citation>
    <scope>NUCLEOTIDE SEQUENCE [LARGE SCALE GENOMIC DNA]</scope>
</reference>
<organism evidence="1 2">
    <name type="scientific">Sphagnum troendelagicum</name>
    <dbReference type="NCBI Taxonomy" id="128251"/>
    <lineage>
        <taxon>Eukaryota</taxon>
        <taxon>Viridiplantae</taxon>
        <taxon>Streptophyta</taxon>
        <taxon>Embryophyta</taxon>
        <taxon>Bryophyta</taxon>
        <taxon>Sphagnophytina</taxon>
        <taxon>Sphagnopsida</taxon>
        <taxon>Sphagnales</taxon>
        <taxon>Sphagnaceae</taxon>
        <taxon>Sphagnum</taxon>
    </lineage>
</organism>
<sequence length="97" mass="10762">MAIDQNWPTMTTWHTVSQLILPVTINQTQAYGHVPPLISWPSPPNGHWSALAYSHSVKSQQGPPKRFVVTSVLSLRQMRALLLVDPTSEMTAANVQC</sequence>
<protein>
    <submittedName>
        <fullName evidence="1">Uncharacterized protein</fullName>
    </submittedName>
</protein>
<name>A0ABP0T9K8_9BRYO</name>
<gene>
    <name evidence="1" type="ORF">CSSPTR1EN2_LOCUS840</name>
</gene>
<dbReference type="Proteomes" id="UP001497512">
    <property type="component" value="Chromosome 1"/>
</dbReference>
<accession>A0ABP0T9K8</accession>
<proteinExistence type="predicted"/>